<gene>
    <name evidence="7" type="ORF">BCR43DRAFT_533527</name>
</gene>
<comment type="similarity">
    <text evidence="1">Belongs to the carotenoid oxygenase family.</text>
</comment>
<keyword evidence="8" id="KW-1185">Reference proteome</keyword>
<proteinExistence type="inferred from homology"/>
<feature type="binding site" evidence="5">
    <location>
        <position position="354"/>
    </location>
    <ligand>
        <name>Fe cation</name>
        <dbReference type="ChEBI" id="CHEBI:24875"/>
        <note>catalytic</note>
    </ligand>
</feature>
<keyword evidence="7" id="KW-0223">Dioxygenase</keyword>
<feature type="region of interest" description="Disordered" evidence="6">
    <location>
        <begin position="1"/>
        <end position="27"/>
    </location>
</feature>
<dbReference type="InParanoid" id="A0A1X2HS21"/>
<dbReference type="Proteomes" id="UP000242180">
    <property type="component" value="Unassembled WGS sequence"/>
</dbReference>
<keyword evidence="2 5" id="KW-0479">Metal-binding</keyword>
<evidence type="ECO:0000256" key="2">
    <source>
        <dbReference type="ARBA" id="ARBA00022723"/>
    </source>
</evidence>
<evidence type="ECO:0000256" key="5">
    <source>
        <dbReference type="PIRSR" id="PIRSR604294-1"/>
    </source>
</evidence>
<keyword evidence="4 5" id="KW-0408">Iron</keyword>
<evidence type="ECO:0000256" key="4">
    <source>
        <dbReference type="ARBA" id="ARBA00023004"/>
    </source>
</evidence>
<dbReference type="OMA" id="SCMAFHR"/>
<sequence>MKTPAHLNPNSSRNEPAPSPVGFENTPAVESPIELPIEGTIPTWVNGVLYRSGSGRFNITLDNGDTHHISHPFDGLAMLHRFEISGEKQTVKYNSRHTSHGLEQRIRDGDKTLLTFGPDPCKTIFGRMQTFFAHITSFNEVARRQEDDPEYDMVNVTMTPNFPLGERLEAETGVARGEAIVVKRDADTLQLVNSKTLKPLKMFTYKHVNEKLWGMLCASHHQFDEETNEYVNFMVRLGPMPSFQTYTLGPYHGKDIEAAKARMHEPIWRHLGSWKTMETLKPAYIHSFNMTKNFIIVPNFPYYYAFGGMAAIYYSNAYQTFYWEKDRRTLFHVIDRHSGRHIATYEAEPSFGFHSANAWDTVETLPGGGKERVIYLDYCMYENTDIVDASFELGKASNEMDLHAVQPARFVIPKKAQGKPGSKIAPSQVRRYRLGQLPQDSDSLDVTQNWSSGYIHSRMLEYNKRRIASYTVLAQDVELPRFNQQYNLRPYRYLYGVCESRHAPSYAAGAVVNGLIKVDLDKPYLGLNTDEASTARIWDVAGCSCSEPVFIPRPDATEEDDGVVLSVVNMVPTGCFLLVLDARTMTELGRSMLGAFNASTLHGSFVDAHGHGVAVN</sequence>
<dbReference type="GO" id="GO:0010436">
    <property type="term" value="F:carotenoid dioxygenase activity"/>
    <property type="evidence" value="ECO:0007669"/>
    <property type="project" value="TreeGrafter"/>
</dbReference>
<dbReference type="PANTHER" id="PTHR10543">
    <property type="entry name" value="BETA-CAROTENE DIOXYGENASE"/>
    <property type="match status" value="1"/>
</dbReference>
<dbReference type="STRING" id="13706.A0A1X2HS21"/>
<reference evidence="7 8" key="1">
    <citation type="submission" date="2016-07" db="EMBL/GenBank/DDBJ databases">
        <title>Pervasive Adenine N6-methylation of Active Genes in Fungi.</title>
        <authorList>
            <consortium name="DOE Joint Genome Institute"/>
            <person name="Mondo S.J."/>
            <person name="Dannebaum R.O."/>
            <person name="Kuo R.C."/>
            <person name="Labutti K."/>
            <person name="Haridas S."/>
            <person name="Kuo A."/>
            <person name="Salamov A."/>
            <person name="Ahrendt S.R."/>
            <person name="Lipzen A."/>
            <person name="Sullivan W."/>
            <person name="Andreopoulos W.B."/>
            <person name="Clum A."/>
            <person name="Lindquist E."/>
            <person name="Daum C."/>
            <person name="Ramamoorthy G.K."/>
            <person name="Gryganskyi A."/>
            <person name="Culley D."/>
            <person name="Magnuson J.K."/>
            <person name="James T.Y."/>
            <person name="O'Malley M.A."/>
            <person name="Stajich J.E."/>
            <person name="Spatafora J.W."/>
            <person name="Visel A."/>
            <person name="Grigoriev I.V."/>
        </authorList>
    </citation>
    <scope>NUCLEOTIDE SEQUENCE [LARGE SCALE GENOMIC DNA]</scope>
    <source>
        <strain evidence="7 8">NRRL 2496</strain>
    </source>
</reference>
<name>A0A1X2HS21_SYNRA</name>
<feature type="binding site" evidence="5">
    <location>
        <position position="220"/>
    </location>
    <ligand>
        <name>Fe cation</name>
        <dbReference type="ChEBI" id="CHEBI:24875"/>
        <note>catalytic</note>
    </ligand>
</feature>
<evidence type="ECO:0000313" key="8">
    <source>
        <dbReference type="Proteomes" id="UP000242180"/>
    </source>
</evidence>
<evidence type="ECO:0000256" key="6">
    <source>
        <dbReference type="SAM" id="MobiDB-lite"/>
    </source>
</evidence>
<dbReference type="EMBL" id="MCGN01000001">
    <property type="protein sequence ID" value="ORZ02382.1"/>
    <property type="molecule type" value="Genomic_DNA"/>
</dbReference>
<evidence type="ECO:0000313" key="7">
    <source>
        <dbReference type="EMBL" id="ORZ02382.1"/>
    </source>
</evidence>
<evidence type="ECO:0000256" key="1">
    <source>
        <dbReference type="ARBA" id="ARBA00006787"/>
    </source>
</evidence>
<dbReference type="GO" id="GO:0016121">
    <property type="term" value="P:carotene catabolic process"/>
    <property type="evidence" value="ECO:0007669"/>
    <property type="project" value="TreeGrafter"/>
</dbReference>
<keyword evidence="3" id="KW-0560">Oxidoreductase</keyword>
<evidence type="ECO:0000256" key="3">
    <source>
        <dbReference type="ARBA" id="ARBA00023002"/>
    </source>
</evidence>
<dbReference type="PANTHER" id="PTHR10543:SF24">
    <property type="entry name" value="CAROTENOID ISOMEROOXYGENASE"/>
    <property type="match status" value="1"/>
</dbReference>
<accession>A0A1X2HS21</accession>
<feature type="binding site" evidence="5">
    <location>
        <position position="602"/>
    </location>
    <ligand>
        <name>Fe cation</name>
        <dbReference type="ChEBI" id="CHEBI:24875"/>
        <note>catalytic</note>
    </ligand>
</feature>
<organism evidence="7 8">
    <name type="scientific">Syncephalastrum racemosum</name>
    <name type="common">Filamentous fungus</name>
    <dbReference type="NCBI Taxonomy" id="13706"/>
    <lineage>
        <taxon>Eukaryota</taxon>
        <taxon>Fungi</taxon>
        <taxon>Fungi incertae sedis</taxon>
        <taxon>Mucoromycota</taxon>
        <taxon>Mucoromycotina</taxon>
        <taxon>Mucoromycetes</taxon>
        <taxon>Mucorales</taxon>
        <taxon>Syncephalastraceae</taxon>
        <taxon>Syncephalastrum</taxon>
    </lineage>
</organism>
<feature type="binding site" evidence="5">
    <location>
        <position position="286"/>
    </location>
    <ligand>
        <name>Fe cation</name>
        <dbReference type="ChEBI" id="CHEBI:24875"/>
        <note>catalytic</note>
    </ligand>
</feature>
<comment type="caution">
    <text evidence="7">The sequence shown here is derived from an EMBL/GenBank/DDBJ whole genome shotgun (WGS) entry which is preliminary data.</text>
</comment>
<dbReference type="InterPro" id="IPR004294">
    <property type="entry name" value="Carotenoid_Oase"/>
</dbReference>
<comment type="cofactor">
    <cofactor evidence="5">
        <name>Fe(2+)</name>
        <dbReference type="ChEBI" id="CHEBI:29033"/>
    </cofactor>
    <text evidence="5">Binds 1 Fe(2+) ion per subunit.</text>
</comment>
<dbReference type="Pfam" id="PF03055">
    <property type="entry name" value="RPE65"/>
    <property type="match status" value="1"/>
</dbReference>
<dbReference type="GO" id="GO:0046872">
    <property type="term" value="F:metal ion binding"/>
    <property type="evidence" value="ECO:0007669"/>
    <property type="project" value="UniProtKB-KW"/>
</dbReference>
<dbReference type="OrthoDB" id="407010at2759"/>
<dbReference type="AlphaFoldDB" id="A0A1X2HS21"/>
<protein>
    <submittedName>
        <fullName evidence="7">Carotene dioxygenase</fullName>
    </submittedName>
</protein>